<protein>
    <submittedName>
        <fullName evidence="8">Transmembrane fusaric acid resistance efflux protein</fullName>
    </submittedName>
</protein>
<keyword evidence="6 7" id="KW-0472">Membrane</keyword>
<feature type="transmembrane region" description="Helical" evidence="7">
    <location>
        <begin position="398"/>
        <end position="420"/>
    </location>
</feature>
<dbReference type="PANTHER" id="PTHR30509">
    <property type="entry name" value="P-HYDROXYBENZOIC ACID EFFLUX PUMP SUBUNIT-RELATED"/>
    <property type="match status" value="1"/>
</dbReference>
<feature type="transmembrane region" description="Helical" evidence="7">
    <location>
        <begin position="104"/>
        <end position="124"/>
    </location>
</feature>
<evidence type="ECO:0000256" key="7">
    <source>
        <dbReference type="SAM" id="Phobius"/>
    </source>
</evidence>
<evidence type="ECO:0000256" key="4">
    <source>
        <dbReference type="ARBA" id="ARBA00022692"/>
    </source>
</evidence>
<feature type="transmembrane region" description="Helical" evidence="7">
    <location>
        <begin position="449"/>
        <end position="468"/>
    </location>
</feature>
<feature type="transmembrane region" description="Helical" evidence="7">
    <location>
        <begin position="32"/>
        <end position="51"/>
    </location>
</feature>
<keyword evidence="3" id="KW-1003">Cell membrane</keyword>
<evidence type="ECO:0000256" key="2">
    <source>
        <dbReference type="ARBA" id="ARBA00022448"/>
    </source>
</evidence>
<feature type="transmembrane region" description="Helical" evidence="7">
    <location>
        <begin position="163"/>
        <end position="182"/>
    </location>
</feature>
<evidence type="ECO:0000313" key="9">
    <source>
        <dbReference type="Proteomes" id="UP000008840"/>
    </source>
</evidence>
<dbReference type="AlphaFoldDB" id="B2FUN4"/>
<name>B2FUN4_STRMK</name>
<feature type="transmembrane region" description="Helical" evidence="7">
    <location>
        <begin position="131"/>
        <end position="151"/>
    </location>
</feature>
<feature type="transmembrane region" description="Helical" evidence="7">
    <location>
        <begin position="80"/>
        <end position="98"/>
    </location>
</feature>
<dbReference type="GO" id="GO:0005886">
    <property type="term" value="C:plasma membrane"/>
    <property type="evidence" value="ECO:0007669"/>
    <property type="project" value="UniProtKB-SubCell"/>
</dbReference>
<keyword evidence="4 7" id="KW-0812">Transmembrane</keyword>
<dbReference type="EMBL" id="AM743169">
    <property type="protein sequence ID" value="CAQ46263.1"/>
    <property type="molecule type" value="Genomic_DNA"/>
</dbReference>
<dbReference type="GO" id="GO:0022857">
    <property type="term" value="F:transmembrane transporter activity"/>
    <property type="evidence" value="ECO:0007669"/>
    <property type="project" value="InterPro"/>
</dbReference>
<dbReference type="InterPro" id="IPR006726">
    <property type="entry name" value="PHBA_efflux_AaeB/fusaric-R"/>
</dbReference>
<evidence type="ECO:0000256" key="3">
    <source>
        <dbReference type="ARBA" id="ARBA00022475"/>
    </source>
</evidence>
<dbReference type="HOGENOM" id="CLU_013927_2_0_6"/>
<dbReference type="KEGG" id="sml:Smlt2796"/>
<dbReference type="Pfam" id="PF04632">
    <property type="entry name" value="FUSC"/>
    <property type="match status" value="1"/>
</dbReference>
<evidence type="ECO:0000256" key="1">
    <source>
        <dbReference type="ARBA" id="ARBA00004651"/>
    </source>
</evidence>
<feature type="transmembrane region" description="Helical" evidence="7">
    <location>
        <begin position="374"/>
        <end position="391"/>
    </location>
</feature>
<evidence type="ECO:0000256" key="6">
    <source>
        <dbReference type="ARBA" id="ARBA00023136"/>
    </source>
</evidence>
<evidence type="ECO:0000256" key="5">
    <source>
        <dbReference type="ARBA" id="ARBA00022989"/>
    </source>
</evidence>
<sequence>MSCMHSPTPLRPHLLQAFARFKSPALRTDQEAVLFSLKCLLAASLGLYVSLRIGLNRPFWVVGTVYLVSQPLSGATLSRGLFRLLGTVGGAVATVALVPRFANAPLVLSATLATWMALCLYLAMLDRTPRAYAFLLAGYTTSLIGFPAVMVPGEVFTIAITRVQEIAIGILAATLVHGLVLPRRVSMRVHARVAAVLEDAERWTRDMRASASDTVLATDRSKVAADLLELHVLSIHLPFDSAHGVAQVQILRALHDRMLDVLMLSSAVEDSIARLRSPQAGTMDASGWRDLLQASLAAQQAELDLAHSHCRVLQAQLHTARPDWRLHVPDRLARNVQGAVIHRDHRNAARSALGAFVGILLSCVLWIITGWSDGATAVSIIGTACVLFGTIEAPAPHVMRYLVGSCIGVAVGLLYGLLIFPALSDFVGLMAALAPALLLCGSFLARPPFIMAALGVVLTFPLIAGLGATNSTNIVGALNNGVALFIGTTVALCSMQLFQTADAGRNRARLERSIRRDIARHAAGQGGATRAWLSRMLDRIGLLAPRLQGRSSAAHDLRELFADVRAARASSQLRALERRLHNPKVRALHAALVERIAAHFRVRAHSPRSVDTHLLELLDRMREAAAASSEADQRYLSHLLCGLRRDLLASPLTHRH</sequence>
<keyword evidence="9" id="KW-1185">Reference proteome</keyword>
<accession>B2FUN4</accession>
<dbReference type="Proteomes" id="UP000008840">
    <property type="component" value="Chromosome"/>
</dbReference>
<feature type="transmembrane region" description="Helical" evidence="7">
    <location>
        <begin position="474"/>
        <end position="498"/>
    </location>
</feature>
<keyword evidence="2" id="KW-0813">Transport</keyword>
<evidence type="ECO:0000313" key="8">
    <source>
        <dbReference type="EMBL" id="CAQ46263.1"/>
    </source>
</evidence>
<dbReference type="EnsemblBacteria" id="CAQ46263">
    <property type="protein sequence ID" value="CAQ46263"/>
    <property type="gene ID" value="Smlt2796"/>
</dbReference>
<keyword evidence="5 7" id="KW-1133">Transmembrane helix</keyword>
<gene>
    <name evidence="8" type="ordered locus">Smlt2796</name>
</gene>
<feature type="transmembrane region" description="Helical" evidence="7">
    <location>
        <begin position="351"/>
        <end position="368"/>
    </location>
</feature>
<proteinExistence type="predicted"/>
<reference evidence="8 9" key="1">
    <citation type="journal article" date="2008" name="Genome Biol.">
        <title>The complete genome, comparative and functional analysis of Stenotrophomonas maltophilia reveals an organism heavily shielded by drug resistance determinants.</title>
        <authorList>
            <person name="Crossman L.C."/>
            <person name="Gould V.C."/>
            <person name="Dow J.M."/>
            <person name="Vernikos G.S."/>
            <person name="Okazaki A."/>
            <person name="Sebaihia M."/>
            <person name="Saunders D."/>
            <person name="Arrowsmith C."/>
            <person name="Carver T."/>
            <person name="Peters N."/>
            <person name="Adlem E."/>
            <person name="Kerhornou A."/>
            <person name="Lord A."/>
            <person name="Murphy L."/>
            <person name="Seeger K."/>
            <person name="Squares R."/>
            <person name="Rutter S."/>
            <person name="Quail M.A."/>
            <person name="Rajandream M.A."/>
            <person name="Harris D."/>
            <person name="Churcher C."/>
            <person name="Bentley S.D."/>
            <person name="Parkhill J."/>
            <person name="Thomson N.R."/>
            <person name="Avison M.B."/>
        </authorList>
    </citation>
    <scope>NUCLEOTIDE SEQUENCE [LARGE SCALE GENOMIC DNA]</scope>
    <source>
        <strain evidence="8 9">K279a</strain>
    </source>
</reference>
<dbReference type="eggNOG" id="COG1289">
    <property type="taxonomic scope" value="Bacteria"/>
</dbReference>
<comment type="subcellular location">
    <subcellularLocation>
        <location evidence="1">Cell membrane</location>
        <topology evidence="1">Multi-pass membrane protein</topology>
    </subcellularLocation>
</comment>
<dbReference type="PANTHER" id="PTHR30509:SF9">
    <property type="entry name" value="MULTIDRUG RESISTANCE PROTEIN MDTO"/>
    <property type="match status" value="1"/>
</dbReference>
<organism evidence="8 9">
    <name type="scientific">Stenotrophomonas maltophilia (strain K279a)</name>
    <dbReference type="NCBI Taxonomy" id="522373"/>
    <lineage>
        <taxon>Bacteria</taxon>
        <taxon>Pseudomonadati</taxon>
        <taxon>Pseudomonadota</taxon>
        <taxon>Gammaproteobacteria</taxon>
        <taxon>Lysobacterales</taxon>
        <taxon>Lysobacteraceae</taxon>
        <taxon>Stenotrophomonas</taxon>
        <taxon>Stenotrophomonas maltophilia group</taxon>
    </lineage>
</organism>